<dbReference type="GO" id="GO:0004668">
    <property type="term" value="F:protein-arginine deiminase activity"/>
    <property type="evidence" value="ECO:0007669"/>
    <property type="project" value="InterPro"/>
</dbReference>
<dbReference type="GO" id="GO:0047632">
    <property type="term" value="F:agmatine deiminase activity"/>
    <property type="evidence" value="ECO:0007669"/>
    <property type="project" value="UniProtKB-EC"/>
</dbReference>
<evidence type="ECO:0000313" key="2">
    <source>
        <dbReference type="EMBL" id="KAA6302212.1"/>
    </source>
</evidence>
<dbReference type="EMBL" id="SNRX01000009">
    <property type="protein sequence ID" value="KAA6302212.1"/>
    <property type="molecule type" value="Genomic_DNA"/>
</dbReference>
<dbReference type="InterPro" id="IPR007466">
    <property type="entry name" value="Peptidyl-Arg-deiminase_porph"/>
</dbReference>
<dbReference type="EC" id="3.5.3.12" evidence="2"/>
<protein>
    <submittedName>
        <fullName evidence="2">Agmatine deiminase</fullName>
        <ecNumber evidence="2">3.5.3.12</ecNumber>
    </submittedName>
</protein>
<dbReference type="AlphaFoldDB" id="A0A5M8P1F3"/>
<accession>A0A5M8P1F3</accession>
<dbReference type="Pfam" id="PF04371">
    <property type="entry name" value="PAD_porph"/>
    <property type="match status" value="1"/>
</dbReference>
<name>A0A5M8P1F3_9BACT</name>
<sequence length="345" mass="39063">MENNTCNTILLPAEWHPQSAVLLTWPHIDTDWKLLLDEVIPCFVAIAKAILPHEKLIIVCDKTDHVKTALGDADYSRILFRELPSNDTWARDHGPITVIVNDKPYLLDFSFNGWGLKFPANHDNQITKQLYDNNTFPSDVGYINMHQMVLEGGSIESDGQGTILTTSQCLLSANRNDYKSQAEIDDYLQVLFGAKRILWLNHGYLAGDDTDSHIDTLARFCKPETIAYIRCTDPNDEHFKELSLMEEELKQFRTADNKPYQLIPLPMAEAVYDGGERLPATYANFLIINDAVLMPTYASPLDETAKNMLQGVFPDRQIIGINCLPLIKQHGSLHCVTMQFPEKIN</sequence>
<gene>
    <name evidence="2" type="ORF">EZS26_001572</name>
</gene>
<dbReference type="SUPFAM" id="SSF55909">
    <property type="entry name" value="Pentein"/>
    <property type="match status" value="1"/>
</dbReference>
<organism evidence="2 3">
    <name type="scientific">Candidatus Ordinivivax streblomastigis</name>
    <dbReference type="NCBI Taxonomy" id="2540710"/>
    <lineage>
        <taxon>Bacteria</taxon>
        <taxon>Pseudomonadati</taxon>
        <taxon>Bacteroidota</taxon>
        <taxon>Bacteroidia</taxon>
        <taxon>Bacteroidales</taxon>
        <taxon>Candidatus Ordinivivax</taxon>
    </lineage>
</organism>
<reference evidence="2 3" key="1">
    <citation type="submission" date="2019-03" db="EMBL/GenBank/DDBJ databases">
        <title>Single cell metagenomics reveals metabolic interactions within the superorganism composed of flagellate Streblomastix strix and complex community of Bacteroidetes bacteria on its surface.</title>
        <authorList>
            <person name="Treitli S.C."/>
            <person name="Kolisko M."/>
            <person name="Husnik F."/>
            <person name="Keeling P."/>
            <person name="Hampl V."/>
        </authorList>
    </citation>
    <scope>NUCLEOTIDE SEQUENCE [LARGE SCALE GENOMIC DNA]</scope>
    <source>
        <strain evidence="2">St1</strain>
    </source>
</reference>
<keyword evidence="1 2" id="KW-0378">Hydrolase</keyword>
<evidence type="ECO:0000256" key="1">
    <source>
        <dbReference type="ARBA" id="ARBA00022801"/>
    </source>
</evidence>
<evidence type="ECO:0000313" key="3">
    <source>
        <dbReference type="Proteomes" id="UP000324575"/>
    </source>
</evidence>
<dbReference type="Proteomes" id="UP000324575">
    <property type="component" value="Unassembled WGS sequence"/>
</dbReference>
<comment type="caution">
    <text evidence="2">The sequence shown here is derived from an EMBL/GenBank/DDBJ whole genome shotgun (WGS) entry which is preliminary data.</text>
</comment>
<dbReference type="PANTHER" id="PTHR31377:SF0">
    <property type="entry name" value="AGMATINE DEIMINASE-RELATED"/>
    <property type="match status" value="1"/>
</dbReference>
<dbReference type="GO" id="GO:0009446">
    <property type="term" value="P:putrescine biosynthetic process"/>
    <property type="evidence" value="ECO:0007669"/>
    <property type="project" value="InterPro"/>
</dbReference>
<proteinExistence type="predicted"/>
<dbReference type="Gene3D" id="3.75.10.10">
    <property type="entry name" value="L-arginine/glycine Amidinotransferase, Chain A"/>
    <property type="match status" value="1"/>
</dbReference>
<dbReference type="PANTHER" id="PTHR31377">
    <property type="entry name" value="AGMATINE DEIMINASE-RELATED"/>
    <property type="match status" value="1"/>
</dbReference>